<comment type="caution">
    <text evidence="2">The sequence shown here is derived from an EMBL/GenBank/DDBJ whole genome shotgun (WGS) entry which is preliminary data.</text>
</comment>
<dbReference type="CDD" id="cd06150">
    <property type="entry name" value="YjgF_YER057c_UK114_like_2"/>
    <property type="match status" value="1"/>
</dbReference>
<dbReference type="OrthoDB" id="6899345at2"/>
<evidence type="ECO:0000313" key="2">
    <source>
        <dbReference type="EMBL" id="EEX50349.1"/>
    </source>
</evidence>
<dbReference type="SUPFAM" id="SSF55298">
    <property type="entry name" value="YjgF-like"/>
    <property type="match status" value="1"/>
</dbReference>
<dbReference type="PROSITE" id="PS01094">
    <property type="entry name" value="UPF0076"/>
    <property type="match status" value="1"/>
</dbReference>
<dbReference type="PANTHER" id="PTHR47328">
    <property type="match status" value="1"/>
</dbReference>
<dbReference type="InterPro" id="IPR035709">
    <property type="entry name" value="YoaB-like"/>
</dbReference>
<organism evidence="2 3">
    <name type="scientific">Pasteurella dagmatis ATCC 43325</name>
    <dbReference type="NCBI Taxonomy" id="667128"/>
    <lineage>
        <taxon>Bacteria</taxon>
        <taxon>Pseudomonadati</taxon>
        <taxon>Pseudomonadota</taxon>
        <taxon>Gammaproteobacteria</taxon>
        <taxon>Pasteurellales</taxon>
        <taxon>Pasteurellaceae</taxon>
        <taxon>Pasteurella</taxon>
    </lineage>
</organism>
<dbReference type="RefSeq" id="WP_005764445.1">
    <property type="nucleotide sequence ID" value="NZ_GG704813.1"/>
</dbReference>
<dbReference type="EMBL" id="ACZR01000011">
    <property type="protein sequence ID" value="EEX50349.1"/>
    <property type="molecule type" value="Genomic_DNA"/>
</dbReference>
<accession>C9PPP8</accession>
<reference evidence="2 3" key="1">
    <citation type="submission" date="2009-10" db="EMBL/GenBank/DDBJ databases">
        <authorList>
            <person name="Muzny D."/>
            <person name="Qin X."/>
            <person name="Deng J."/>
            <person name="Jiang H."/>
            <person name="Liu Y."/>
            <person name="Qu J."/>
            <person name="Song X.-Z."/>
            <person name="Zhang L."/>
            <person name="Thornton R."/>
            <person name="Coyle M."/>
            <person name="Francisco L."/>
            <person name="Jackson L."/>
            <person name="Javaid M."/>
            <person name="Korchina V."/>
            <person name="Kovar C."/>
            <person name="Mata R."/>
            <person name="Mathew T."/>
            <person name="Ngo R."/>
            <person name="Nguyen L."/>
            <person name="Nguyen N."/>
            <person name="Okwuonu G."/>
            <person name="Ongeri F."/>
            <person name="Pham C."/>
            <person name="Simmons D."/>
            <person name="Wilczek-Boney K."/>
            <person name="Hale W."/>
            <person name="Jakkamsetti A."/>
            <person name="Pham P."/>
            <person name="Ruth R."/>
            <person name="San Lucas F."/>
            <person name="Warren J."/>
            <person name="Zhang J."/>
            <person name="Zhao Z."/>
            <person name="Zhou C."/>
            <person name="Zhu D."/>
            <person name="Lee S."/>
            <person name="Bess C."/>
            <person name="Blankenburg K."/>
            <person name="Forbes L."/>
            <person name="Fu Q."/>
            <person name="Gubbala S."/>
            <person name="Hirani K."/>
            <person name="Jayaseelan J.C."/>
            <person name="Lara F."/>
            <person name="Munidasa M."/>
            <person name="Palculict T."/>
            <person name="Patil S."/>
            <person name="Pu L.-L."/>
            <person name="Saada N."/>
            <person name="Tang L."/>
            <person name="Weissenberger G."/>
            <person name="Zhu Y."/>
            <person name="Hemphill L."/>
            <person name="Shang Y."/>
            <person name="Youmans B."/>
            <person name="Ayvaz T."/>
            <person name="Ross M."/>
            <person name="Santibanez J."/>
            <person name="Aqrawi P."/>
            <person name="Gross S."/>
            <person name="Joshi V."/>
            <person name="Fowler G."/>
            <person name="Nazareth L."/>
            <person name="Reid J."/>
            <person name="Worley K."/>
            <person name="Petrosino J."/>
            <person name="Highlander S."/>
            <person name="Gibbs R."/>
        </authorList>
    </citation>
    <scope>NUCLEOTIDE SEQUENCE [LARGE SCALE GENOMIC DNA]</scope>
    <source>
        <strain evidence="2 3">ATCC 43325</strain>
    </source>
</reference>
<dbReference type="STRING" id="667128.HMPREF0621_0972"/>
<dbReference type="Proteomes" id="UP000005519">
    <property type="component" value="Unassembled WGS sequence"/>
</dbReference>
<dbReference type="AlphaFoldDB" id="C9PPP8"/>
<dbReference type="PANTHER" id="PTHR47328:SF1">
    <property type="entry name" value="RUTC FAMILY PROTEIN YOAB"/>
    <property type="match status" value="1"/>
</dbReference>
<dbReference type="InterPro" id="IPR035959">
    <property type="entry name" value="RutC-like_sf"/>
</dbReference>
<dbReference type="InterPro" id="IPR019897">
    <property type="entry name" value="RidA_CS"/>
</dbReference>
<evidence type="ECO:0000256" key="1">
    <source>
        <dbReference type="ARBA" id="ARBA00010552"/>
    </source>
</evidence>
<dbReference type="Pfam" id="PF01042">
    <property type="entry name" value="Ribonuc_L-PSP"/>
    <property type="match status" value="1"/>
</dbReference>
<comment type="similarity">
    <text evidence="1">Belongs to the RutC family.</text>
</comment>
<sequence>MGKVQRFHSNERLSEMAIYNGVIYLSGQVPETTLDAGAYEQTKEVLGLIDKLLAEVGSNKSRIINAQIYLADMDDYDAMNRAWDEWVDKNSPPTRATVEAKLASPDWKVEIVITAII</sequence>
<evidence type="ECO:0000313" key="3">
    <source>
        <dbReference type="Proteomes" id="UP000005519"/>
    </source>
</evidence>
<dbReference type="InterPro" id="IPR006175">
    <property type="entry name" value="YjgF/YER057c/UK114"/>
</dbReference>
<dbReference type="Gene3D" id="3.30.1330.40">
    <property type="entry name" value="RutC-like"/>
    <property type="match status" value="1"/>
</dbReference>
<dbReference type="HOGENOM" id="CLU_100715_6_1_6"/>
<proteinExistence type="inferred from homology"/>
<name>C9PPP8_9PAST</name>
<protein>
    <submittedName>
        <fullName evidence="2">Endoribonuclease L-PSP</fullName>
    </submittedName>
</protein>
<gene>
    <name evidence="2" type="ORF">HMPREF0621_0972</name>
</gene>
<keyword evidence="3" id="KW-1185">Reference proteome</keyword>